<evidence type="ECO:0000259" key="1">
    <source>
        <dbReference type="Pfam" id="PF08937"/>
    </source>
</evidence>
<dbReference type="AlphaFoldDB" id="A0A1M5Q9G9"/>
<dbReference type="InterPro" id="IPR015032">
    <property type="entry name" value="ThsB__TIR-like_domain"/>
</dbReference>
<dbReference type="STRING" id="1121131.SAMN02745229_00239"/>
<protein>
    <recommendedName>
        <fullName evidence="1">Thoeris protein ThsB TIR-like domain-containing protein</fullName>
    </recommendedName>
</protein>
<dbReference type="GeneID" id="89509014"/>
<evidence type="ECO:0000313" key="3">
    <source>
        <dbReference type="Proteomes" id="UP000184278"/>
    </source>
</evidence>
<sequence length="202" mass="22707">MSKRVYISADYAPNDGDQAVVDELRAWGQDNKHKTDFIDTAQVASGSVSEDEDCRPCDLKKEFNNQINVSSAVIFIVGDKTSSRTAGSSCRRLSEGPGCDCTPYKQNTKGTSTCKWDSTSKADPDGDIGNINDYSYLEHEFRQAVRKNKNIIIVYNSLNNQAEWLPSYMSDYESDAHPFWKKDKYGNKVGDYMYIKAALGYE</sequence>
<feature type="domain" description="Thoeris protein ThsB TIR-like" evidence="1">
    <location>
        <begin position="15"/>
        <end position="85"/>
    </location>
</feature>
<dbReference type="RefSeq" id="WP_073384805.1">
    <property type="nucleotide sequence ID" value="NZ_FQXK01000003.1"/>
</dbReference>
<dbReference type="Proteomes" id="UP000184278">
    <property type="component" value="Unassembled WGS sequence"/>
</dbReference>
<dbReference type="OrthoDB" id="1678534at2"/>
<proteinExistence type="predicted"/>
<evidence type="ECO:0000313" key="2">
    <source>
        <dbReference type="EMBL" id="SHH10662.1"/>
    </source>
</evidence>
<dbReference type="Pfam" id="PF08937">
    <property type="entry name" value="ThsB_TIR"/>
    <property type="match status" value="1"/>
</dbReference>
<gene>
    <name evidence="2" type="ORF">SAMN02745229_00239</name>
</gene>
<organism evidence="2 3">
    <name type="scientific">Butyrivibrio fibrisolvens DSM 3071</name>
    <dbReference type="NCBI Taxonomy" id="1121131"/>
    <lineage>
        <taxon>Bacteria</taxon>
        <taxon>Bacillati</taxon>
        <taxon>Bacillota</taxon>
        <taxon>Clostridia</taxon>
        <taxon>Lachnospirales</taxon>
        <taxon>Lachnospiraceae</taxon>
        <taxon>Butyrivibrio</taxon>
    </lineage>
</organism>
<accession>A0A1M5Q9G9</accession>
<reference evidence="3" key="1">
    <citation type="submission" date="2016-11" db="EMBL/GenBank/DDBJ databases">
        <authorList>
            <person name="Varghese N."/>
            <person name="Submissions S."/>
        </authorList>
    </citation>
    <scope>NUCLEOTIDE SEQUENCE [LARGE SCALE GENOMIC DNA]</scope>
    <source>
        <strain evidence="3">DSM 3071</strain>
    </source>
</reference>
<keyword evidence="3" id="KW-1185">Reference proteome</keyword>
<name>A0A1M5Q9G9_BUTFI</name>
<dbReference type="EMBL" id="FQXK01000003">
    <property type="protein sequence ID" value="SHH10662.1"/>
    <property type="molecule type" value="Genomic_DNA"/>
</dbReference>